<dbReference type="InterPro" id="IPR037066">
    <property type="entry name" value="Plug_dom_sf"/>
</dbReference>
<evidence type="ECO:0000256" key="3">
    <source>
        <dbReference type="ARBA" id="ARBA00023237"/>
    </source>
</evidence>
<keyword evidence="6" id="KW-1185">Reference proteome</keyword>
<feature type="domain" description="Outer membrane protein beta-barrel" evidence="4">
    <location>
        <begin position="380"/>
        <end position="785"/>
    </location>
</feature>
<keyword evidence="3" id="KW-0998">Cell outer membrane</keyword>
<name>A0A840KN91_9FLAO</name>
<protein>
    <recommendedName>
        <fullName evidence="4">Outer membrane protein beta-barrel domain-containing protein</fullName>
    </recommendedName>
</protein>
<evidence type="ECO:0000259" key="4">
    <source>
        <dbReference type="Pfam" id="PF14905"/>
    </source>
</evidence>
<organism evidence="5 6">
    <name type="scientific">Chryseobacterium defluvii</name>
    <dbReference type="NCBI Taxonomy" id="160396"/>
    <lineage>
        <taxon>Bacteria</taxon>
        <taxon>Pseudomonadati</taxon>
        <taxon>Bacteroidota</taxon>
        <taxon>Flavobacteriia</taxon>
        <taxon>Flavobacteriales</taxon>
        <taxon>Weeksellaceae</taxon>
        <taxon>Chryseobacterium group</taxon>
        <taxon>Chryseobacterium</taxon>
    </lineage>
</organism>
<dbReference type="AlphaFoldDB" id="A0A840KN91"/>
<keyword evidence="2" id="KW-0472">Membrane</keyword>
<dbReference type="SUPFAM" id="SSF56935">
    <property type="entry name" value="Porins"/>
    <property type="match status" value="1"/>
</dbReference>
<evidence type="ECO:0000313" key="5">
    <source>
        <dbReference type="EMBL" id="MBB4808302.1"/>
    </source>
</evidence>
<comment type="caution">
    <text evidence="5">The sequence shown here is derived from an EMBL/GenBank/DDBJ whole genome shotgun (WGS) entry which is preliminary data.</text>
</comment>
<dbReference type="Gene3D" id="2.40.170.20">
    <property type="entry name" value="TonB-dependent receptor, beta-barrel domain"/>
    <property type="match status" value="1"/>
</dbReference>
<dbReference type="Proteomes" id="UP000592180">
    <property type="component" value="Unassembled WGS sequence"/>
</dbReference>
<evidence type="ECO:0000256" key="2">
    <source>
        <dbReference type="ARBA" id="ARBA00023136"/>
    </source>
</evidence>
<dbReference type="InterPro" id="IPR036942">
    <property type="entry name" value="Beta-barrel_TonB_sf"/>
</dbReference>
<evidence type="ECO:0000313" key="6">
    <source>
        <dbReference type="Proteomes" id="UP000592180"/>
    </source>
</evidence>
<dbReference type="RefSeq" id="WP_184192100.1">
    <property type="nucleotide sequence ID" value="NZ_JACHLE010000011.1"/>
</dbReference>
<sequence length="810" mass="93031">MKNQNLKHLLFSKLRFLCCIALVFLTDNLYSQYTISGKVEQTDKNKNQFTEVLLLDKDSVIVKNDLIGENGSFSLKINNSGEYTFKIKQLNHFFYNKNIQVHSDLNLGTIAIDDAKEIKEVIITGKKKLVERKIDRLVFNVENTIATTGGDALDALKITPGVKVQNDNVSIIGKGAVSVMVDDRLIQLKQEDLSNFLKSISADNIKSIEVITTPPAKYDALGNSGIINIKTKTARRDSWNANVGASYLQRSRADGSVFGNFNYNKDKLTISTSLNYRDGARYSTQNDYAYFPDALWHTASPYVVEYKRFGGKLGIDYQLTKNWTTGIQYILNTNKPYFYGDVDTPVTTYGTNDLIQYLKTYKQTRNKPVFNSINYYNDFKLDSLGRNLTINLDYFNFKNTDEKSYFGNSIIYNPYSEQYFLGDNNNIQKIDNFSGKVDIEYPTSFVDLSFGGKITTSKANNTIKFFNSGLVNSPITSYSLADNLFEYTENVQALYISGNKKFNDKWEAQAGVRMEATQTEGNSLTLNQVTKNDYLKFFPTLYITYKPNENNSLGFSYSRRIDRPAFNELNPNLYFENPFQSIEGNPFLQPAFIDNIELTHTYKSFDSKLYYSNEENLYGQIAIANPADNYIRFTNENYVNTQRFGFAEAYTFDKLKWWTSTNSLDINYVQSTSFIDVLQRKQEGWSGRFSTNNDFILNKDKTWTFNINYWYNFSGVDGKFYRTGAMSNLSATIQYLLLDKNLRISLKANDIFRTEKMKQSSIVNNVYQRGIYYNDNQSVQLTVSYKFGNQKIKSVKRSTGNEEERNRTGN</sequence>
<dbReference type="PANTHER" id="PTHR40980:SF4">
    <property type="entry name" value="TONB-DEPENDENT RECEPTOR-LIKE BETA-BARREL DOMAIN-CONTAINING PROTEIN"/>
    <property type="match status" value="1"/>
</dbReference>
<comment type="subcellular location">
    <subcellularLocation>
        <location evidence="1">Cell outer membrane</location>
    </subcellularLocation>
</comment>
<proteinExistence type="predicted"/>
<dbReference type="GO" id="GO:0009279">
    <property type="term" value="C:cell outer membrane"/>
    <property type="evidence" value="ECO:0007669"/>
    <property type="project" value="UniProtKB-SubCell"/>
</dbReference>
<accession>A0A840KN91</accession>
<dbReference type="Gene3D" id="2.170.130.10">
    <property type="entry name" value="TonB-dependent receptor, plug domain"/>
    <property type="match status" value="1"/>
</dbReference>
<dbReference type="EMBL" id="JACHLE010000011">
    <property type="protein sequence ID" value="MBB4808302.1"/>
    <property type="molecule type" value="Genomic_DNA"/>
</dbReference>
<dbReference type="PANTHER" id="PTHR40980">
    <property type="entry name" value="PLUG DOMAIN-CONTAINING PROTEIN"/>
    <property type="match status" value="1"/>
</dbReference>
<dbReference type="Pfam" id="PF14905">
    <property type="entry name" value="OMP_b-brl_3"/>
    <property type="match status" value="1"/>
</dbReference>
<evidence type="ECO:0000256" key="1">
    <source>
        <dbReference type="ARBA" id="ARBA00004442"/>
    </source>
</evidence>
<dbReference type="InterPro" id="IPR041700">
    <property type="entry name" value="OMP_b-brl_3"/>
</dbReference>
<gene>
    <name evidence="5" type="ORF">HNP38_003644</name>
</gene>
<reference evidence="5 6" key="1">
    <citation type="submission" date="2020-08" db="EMBL/GenBank/DDBJ databases">
        <title>Functional genomics of gut bacteria from endangered species of beetles.</title>
        <authorList>
            <person name="Carlos-Shanley C."/>
        </authorList>
    </citation>
    <scope>NUCLEOTIDE SEQUENCE [LARGE SCALE GENOMIC DNA]</scope>
    <source>
        <strain evidence="5 6">S00151</strain>
    </source>
</reference>